<feature type="domain" description="Peptidase S1" evidence="8">
    <location>
        <begin position="173"/>
        <end position="448"/>
    </location>
</feature>
<keyword evidence="7 9" id="KW-0812">Transmembrane</keyword>
<evidence type="ECO:0000313" key="9">
    <source>
        <dbReference type="EMBL" id="GAB1299845.1"/>
    </source>
</evidence>
<dbReference type="PRINTS" id="PR00722">
    <property type="entry name" value="CHYMOTRYPSIN"/>
</dbReference>
<name>A0ABQ0FKY8_APOSI</name>
<dbReference type="InterPro" id="IPR001314">
    <property type="entry name" value="Peptidase_S1A"/>
</dbReference>
<protein>
    <submittedName>
        <fullName evidence="9">Transmembrane protease serine 12</fullName>
    </submittedName>
</protein>
<keyword evidence="7" id="KW-0472">Membrane</keyword>
<dbReference type="InterPro" id="IPR001254">
    <property type="entry name" value="Trypsin_dom"/>
</dbReference>
<evidence type="ECO:0000256" key="2">
    <source>
        <dbReference type="ARBA" id="ARBA00022801"/>
    </source>
</evidence>
<evidence type="ECO:0000256" key="5">
    <source>
        <dbReference type="RuleBase" id="RU363034"/>
    </source>
</evidence>
<accession>A0ABQ0FKY8</accession>
<dbReference type="CDD" id="cd00190">
    <property type="entry name" value="Tryp_SPc"/>
    <property type="match status" value="1"/>
</dbReference>
<gene>
    <name evidence="9" type="ORF">APTSU1_001508200</name>
</gene>
<dbReference type="PROSITE" id="PS50240">
    <property type="entry name" value="TRYPSIN_DOM"/>
    <property type="match status" value="1"/>
</dbReference>
<dbReference type="InterPro" id="IPR009003">
    <property type="entry name" value="Peptidase_S1_PA"/>
</dbReference>
<dbReference type="Pfam" id="PF00089">
    <property type="entry name" value="Trypsin"/>
    <property type="match status" value="2"/>
</dbReference>
<evidence type="ECO:0000256" key="1">
    <source>
        <dbReference type="ARBA" id="ARBA00022670"/>
    </source>
</evidence>
<dbReference type="Gene3D" id="2.40.10.10">
    <property type="entry name" value="Trypsin-like serine proteases"/>
    <property type="match status" value="3"/>
</dbReference>
<dbReference type="InterPro" id="IPR043504">
    <property type="entry name" value="Peptidase_S1_PA_chymotrypsin"/>
</dbReference>
<dbReference type="PROSITE" id="PS00135">
    <property type="entry name" value="TRYPSIN_SER"/>
    <property type="match status" value="1"/>
</dbReference>
<proteinExistence type="predicted"/>
<feature type="region of interest" description="Disordered" evidence="6">
    <location>
        <begin position="93"/>
        <end position="144"/>
    </location>
</feature>
<keyword evidence="2 5" id="KW-0378">Hydrolase</keyword>
<comment type="caution">
    <text evidence="9">The sequence shown here is derived from an EMBL/GenBank/DDBJ whole genome shotgun (WGS) entry which is preliminary data.</text>
</comment>
<dbReference type="PANTHER" id="PTHR24252:SF21">
    <property type="entry name" value="TRANSMEMBRANE SERINE PROTEASE 12"/>
    <property type="match status" value="1"/>
</dbReference>
<dbReference type="PANTHER" id="PTHR24252">
    <property type="entry name" value="ACROSIN-RELATED"/>
    <property type="match status" value="1"/>
</dbReference>
<dbReference type="EMBL" id="BAAFST010000015">
    <property type="protein sequence ID" value="GAB1299845.1"/>
    <property type="molecule type" value="Genomic_DNA"/>
</dbReference>
<organism evidence="9 10">
    <name type="scientific">Apodemus speciosus</name>
    <name type="common">Large Japanese field mouse</name>
    <dbReference type="NCBI Taxonomy" id="105296"/>
    <lineage>
        <taxon>Eukaryota</taxon>
        <taxon>Metazoa</taxon>
        <taxon>Chordata</taxon>
        <taxon>Craniata</taxon>
        <taxon>Vertebrata</taxon>
        <taxon>Euteleostomi</taxon>
        <taxon>Mammalia</taxon>
        <taxon>Eutheria</taxon>
        <taxon>Euarchontoglires</taxon>
        <taxon>Glires</taxon>
        <taxon>Rodentia</taxon>
        <taxon>Myomorpha</taxon>
        <taxon>Muroidea</taxon>
        <taxon>Muridae</taxon>
        <taxon>Murinae</taxon>
        <taxon>Apodemus</taxon>
    </lineage>
</organism>
<evidence type="ECO:0000256" key="4">
    <source>
        <dbReference type="ARBA" id="ARBA00023157"/>
    </source>
</evidence>
<evidence type="ECO:0000313" key="10">
    <source>
        <dbReference type="Proteomes" id="UP001623349"/>
    </source>
</evidence>
<keyword evidence="3 5" id="KW-0720">Serine protease</keyword>
<dbReference type="Proteomes" id="UP001623349">
    <property type="component" value="Unassembled WGS sequence"/>
</dbReference>
<feature type="transmembrane region" description="Helical" evidence="7">
    <location>
        <begin position="54"/>
        <end position="83"/>
    </location>
</feature>
<feature type="transmembrane region" description="Helical" evidence="7">
    <location>
        <begin position="455"/>
        <end position="477"/>
    </location>
</feature>
<dbReference type="InterPro" id="IPR033116">
    <property type="entry name" value="TRYPSIN_SER"/>
</dbReference>
<evidence type="ECO:0000256" key="6">
    <source>
        <dbReference type="SAM" id="MobiDB-lite"/>
    </source>
</evidence>
<dbReference type="PROSITE" id="PS00134">
    <property type="entry name" value="TRYPSIN_HIS"/>
    <property type="match status" value="1"/>
</dbReference>
<dbReference type="SMART" id="SM00020">
    <property type="entry name" value="Tryp_SPc"/>
    <property type="match status" value="1"/>
</dbReference>
<reference evidence="9 10" key="1">
    <citation type="submission" date="2024-08" db="EMBL/GenBank/DDBJ databases">
        <title>The draft genome of Apodemus speciosus.</title>
        <authorList>
            <person name="Nabeshima K."/>
            <person name="Suzuki S."/>
            <person name="Onuma M."/>
        </authorList>
    </citation>
    <scope>NUCLEOTIDE SEQUENCE [LARGE SCALE GENOMIC DNA]</scope>
    <source>
        <strain evidence="9">IB14-021</strain>
    </source>
</reference>
<sequence>MARPPFPSHARLRTLRSVLEASLFNSVPAALRCGEAIFPTEPATFRTSRHRAGLAAAILGPAAAMGLGALSAALLCLGGALAYSQLHSLSLTEGSRPATMPGPPEEEQPVTKGSIWSCAAPPPQPRGTLPADPTSATQDSAAPRPLVATSVIPQKMVGCGIAPLRGASEGSRIIGGTQADVGAWPWQVSLQIQDGDFLMHVCGGALVRDRWVLTAAHCTKEARWLSQNHGWSNSVLSLLVEHAVLGSMKCSRAGDWSEDPLKWRAVMGTNDLTRSRYHTRNIGITAIIIPPDFVMETFINDIALFHLKRAVRYNDYIQPICLPFGVFQKLDQNTTCFISGWGRTKEEGNGTTILQEAKVHFISREICNSDRSYGGVVPNTSFCAGHENGTFDTCRGDSGGPLMCYLPEHKRYFVMGITSYGHGCGRRHFPGVYSSPSSFRQWLTHYLSQGNTKRLFNMDVALSQVLIALGFIILLGIT</sequence>
<keyword evidence="1 5" id="KW-0645">Protease</keyword>
<keyword evidence="7" id="KW-1133">Transmembrane helix</keyword>
<evidence type="ECO:0000256" key="3">
    <source>
        <dbReference type="ARBA" id="ARBA00022825"/>
    </source>
</evidence>
<dbReference type="InterPro" id="IPR018114">
    <property type="entry name" value="TRYPSIN_HIS"/>
</dbReference>
<evidence type="ECO:0000259" key="8">
    <source>
        <dbReference type="PROSITE" id="PS50240"/>
    </source>
</evidence>
<dbReference type="SUPFAM" id="SSF50494">
    <property type="entry name" value="Trypsin-like serine proteases"/>
    <property type="match status" value="1"/>
</dbReference>
<evidence type="ECO:0000256" key="7">
    <source>
        <dbReference type="SAM" id="Phobius"/>
    </source>
</evidence>
<dbReference type="GO" id="GO:0006508">
    <property type="term" value="P:proteolysis"/>
    <property type="evidence" value="ECO:0007669"/>
    <property type="project" value="UniProtKB-KW"/>
</dbReference>
<keyword evidence="4" id="KW-1015">Disulfide bond</keyword>
<keyword evidence="10" id="KW-1185">Reference proteome</keyword>
<dbReference type="GO" id="GO:0008233">
    <property type="term" value="F:peptidase activity"/>
    <property type="evidence" value="ECO:0007669"/>
    <property type="project" value="UniProtKB-KW"/>
</dbReference>